<evidence type="ECO:0000313" key="3">
    <source>
        <dbReference type="Proteomes" id="UP000604825"/>
    </source>
</evidence>
<name>A0A811QCZ9_9POAL</name>
<dbReference type="Gene3D" id="1.10.268.20">
    <property type="match status" value="1"/>
</dbReference>
<sequence>MAVRLDHAEIDGSLYAMATALGSYHSPNTSRFNTNFVCLTGPSWNFCLLPFKSKHLVKPVDPEMDGYPQEQSHLTNKWFSSKSSKKIPLTAVTSVIDGLKKLYIEKLKPLEVTYKFNDFVSPLLVEMECKVKQFTIS</sequence>
<dbReference type="InterPro" id="IPR031692">
    <property type="entry name" value="EHD_N"/>
</dbReference>
<feature type="domain" description="EH" evidence="1">
    <location>
        <begin position="98"/>
        <end position="124"/>
    </location>
</feature>
<dbReference type="OrthoDB" id="1722382at2759"/>
<dbReference type="Proteomes" id="UP000604825">
    <property type="component" value="Unassembled WGS sequence"/>
</dbReference>
<evidence type="ECO:0000313" key="2">
    <source>
        <dbReference type="EMBL" id="CAD6253537.1"/>
    </source>
</evidence>
<dbReference type="Pfam" id="PF16880">
    <property type="entry name" value="EHD_N"/>
    <property type="match status" value="1"/>
</dbReference>
<dbReference type="AlphaFoldDB" id="A0A811QCZ9"/>
<gene>
    <name evidence="2" type="ORF">NCGR_LOCUS37162</name>
</gene>
<dbReference type="EMBL" id="CAJGYO010000009">
    <property type="protein sequence ID" value="CAD6253537.1"/>
    <property type="molecule type" value="Genomic_DNA"/>
</dbReference>
<evidence type="ECO:0000259" key="1">
    <source>
        <dbReference type="Pfam" id="PF16880"/>
    </source>
</evidence>
<accession>A0A811QCZ9</accession>
<comment type="caution">
    <text evidence="2">The sequence shown here is derived from an EMBL/GenBank/DDBJ whole genome shotgun (WGS) entry which is preliminary data.</text>
</comment>
<organism evidence="2 3">
    <name type="scientific">Miscanthus lutarioriparius</name>
    <dbReference type="NCBI Taxonomy" id="422564"/>
    <lineage>
        <taxon>Eukaryota</taxon>
        <taxon>Viridiplantae</taxon>
        <taxon>Streptophyta</taxon>
        <taxon>Embryophyta</taxon>
        <taxon>Tracheophyta</taxon>
        <taxon>Spermatophyta</taxon>
        <taxon>Magnoliopsida</taxon>
        <taxon>Liliopsida</taxon>
        <taxon>Poales</taxon>
        <taxon>Poaceae</taxon>
        <taxon>PACMAD clade</taxon>
        <taxon>Panicoideae</taxon>
        <taxon>Andropogonodae</taxon>
        <taxon>Andropogoneae</taxon>
        <taxon>Saccharinae</taxon>
        <taxon>Miscanthus</taxon>
    </lineage>
</organism>
<reference evidence="2" key="1">
    <citation type="submission" date="2020-10" db="EMBL/GenBank/DDBJ databases">
        <authorList>
            <person name="Han B."/>
            <person name="Lu T."/>
            <person name="Zhao Q."/>
            <person name="Huang X."/>
            <person name="Zhao Y."/>
        </authorList>
    </citation>
    <scope>NUCLEOTIDE SEQUENCE</scope>
</reference>
<proteinExistence type="predicted"/>
<keyword evidence="3" id="KW-1185">Reference proteome</keyword>
<protein>
    <recommendedName>
        <fullName evidence="1">EH domain-containing protein</fullName>
    </recommendedName>
</protein>